<feature type="region of interest" description="Disordered" evidence="1">
    <location>
        <begin position="1"/>
        <end position="34"/>
    </location>
</feature>
<feature type="compositionally biased region" description="Basic and acidic residues" evidence="1">
    <location>
        <begin position="25"/>
        <end position="34"/>
    </location>
</feature>
<feature type="compositionally biased region" description="Polar residues" evidence="1">
    <location>
        <begin position="10"/>
        <end position="24"/>
    </location>
</feature>
<reference evidence="2 3" key="1">
    <citation type="journal article" date="2020" name="BMC Genomics">
        <title>Intraspecific diversification of the crop wild relative Brassica cretica Lam. using demographic model selection.</title>
        <authorList>
            <person name="Kioukis A."/>
            <person name="Michalopoulou V.A."/>
            <person name="Briers L."/>
            <person name="Pirintsos S."/>
            <person name="Studholme D.J."/>
            <person name="Pavlidis P."/>
            <person name="Sarris P.F."/>
        </authorList>
    </citation>
    <scope>NUCLEOTIDE SEQUENCE [LARGE SCALE GENOMIC DNA]</scope>
    <source>
        <strain evidence="3">cv. PFS-1207/04</strain>
    </source>
</reference>
<dbReference type="EMBL" id="QGKV02002055">
    <property type="protein sequence ID" value="KAF3493011.1"/>
    <property type="molecule type" value="Genomic_DNA"/>
</dbReference>
<accession>A0ABQ7A5Q3</accession>
<gene>
    <name evidence="2" type="ORF">DY000_02052962</name>
</gene>
<evidence type="ECO:0000313" key="2">
    <source>
        <dbReference type="EMBL" id="KAF3493011.1"/>
    </source>
</evidence>
<protein>
    <submittedName>
        <fullName evidence="2">Uncharacterized protein</fullName>
    </submittedName>
</protein>
<proteinExistence type="predicted"/>
<evidence type="ECO:0000256" key="1">
    <source>
        <dbReference type="SAM" id="MobiDB-lite"/>
    </source>
</evidence>
<name>A0ABQ7A5Q3_BRACR</name>
<evidence type="ECO:0000313" key="3">
    <source>
        <dbReference type="Proteomes" id="UP000266723"/>
    </source>
</evidence>
<comment type="caution">
    <text evidence="2">The sequence shown here is derived from an EMBL/GenBank/DDBJ whole genome shotgun (WGS) entry which is preliminary data.</text>
</comment>
<dbReference type="Proteomes" id="UP000266723">
    <property type="component" value="Unassembled WGS sequence"/>
</dbReference>
<sequence length="104" mass="11992">MGNLLKSKEVASSSEMQVGSTTADVHTRNEVNDAVRKTQEDVMKRIRGESLEMHERKLLGPTALEDRMMLPFLLRNLVNKRHPATRMKIIYPFSTVQRRNRVTV</sequence>
<keyword evidence="3" id="KW-1185">Reference proteome</keyword>
<organism evidence="2 3">
    <name type="scientific">Brassica cretica</name>
    <name type="common">Mustard</name>
    <dbReference type="NCBI Taxonomy" id="69181"/>
    <lineage>
        <taxon>Eukaryota</taxon>
        <taxon>Viridiplantae</taxon>
        <taxon>Streptophyta</taxon>
        <taxon>Embryophyta</taxon>
        <taxon>Tracheophyta</taxon>
        <taxon>Spermatophyta</taxon>
        <taxon>Magnoliopsida</taxon>
        <taxon>eudicotyledons</taxon>
        <taxon>Gunneridae</taxon>
        <taxon>Pentapetalae</taxon>
        <taxon>rosids</taxon>
        <taxon>malvids</taxon>
        <taxon>Brassicales</taxon>
        <taxon>Brassicaceae</taxon>
        <taxon>Brassiceae</taxon>
        <taxon>Brassica</taxon>
    </lineage>
</organism>